<evidence type="ECO:0008006" key="3">
    <source>
        <dbReference type="Google" id="ProtNLM"/>
    </source>
</evidence>
<comment type="caution">
    <text evidence="1">The sequence shown here is derived from an EMBL/GenBank/DDBJ whole genome shotgun (WGS) entry which is preliminary data.</text>
</comment>
<sequence>MKHRIFFLLITFMLTALSMRGQHDTEERLRALTHAWNDAHTAARLAELEPLYANHLHLYGTMVSPARAVRLKKGYLKNHPGFAQRIDGDIKVERLTDVIYRSSFSKITIQDGKESVVQGLLYFRKNESDEWYIYCESDDVTNKRLKARIVKEFSFMAKPESEEDIVSCLLFSTRMYRDAKKDFSGVHVRIMFDSTPADDGSSTYNARLFLDNDDAPTIQTFGFFSYDIKERKCYFYSPGYNDDEGAEEYLDYDHAVELFFDP</sequence>
<proteinExistence type="predicted"/>
<name>A0A3P1XVE1_TANFO</name>
<dbReference type="OrthoDB" id="9872967at2"/>
<dbReference type="AlphaFoldDB" id="A0A3P1XVE1"/>
<evidence type="ECO:0000313" key="1">
    <source>
        <dbReference type="EMBL" id="RRD62471.1"/>
    </source>
</evidence>
<dbReference type="EMBL" id="RQYS01000010">
    <property type="protein sequence ID" value="RRD62471.1"/>
    <property type="molecule type" value="Genomic_DNA"/>
</dbReference>
<protein>
    <recommendedName>
        <fullName evidence="3">DUF4440 domain-containing protein</fullName>
    </recommendedName>
</protein>
<reference evidence="1 2" key="1">
    <citation type="submission" date="2018-11" db="EMBL/GenBank/DDBJ databases">
        <title>Genomes From Bacteria Associated with the Canine Oral Cavity: a Test Case for Automated Genome-Based Taxonomic Assignment.</title>
        <authorList>
            <person name="Coil D.A."/>
            <person name="Jospin G."/>
            <person name="Darling A.E."/>
            <person name="Wallis C."/>
            <person name="Davis I.J."/>
            <person name="Harris S."/>
            <person name="Eisen J.A."/>
            <person name="Holcombe L.J."/>
            <person name="O'Flynn C."/>
        </authorList>
    </citation>
    <scope>NUCLEOTIDE SEQUENCE [LARGE SCALE GENOMIC DNA]</scope>
    <source>
        <strain evidence="1 2">OH2617_COT-023</strain>
    </source>
</reference>
<dbReference type="RefSeq" id="WP_124750837.1">
    <property type="nucleotide sequence ID" value="NZ_RQYS01000010.1"/>
</dbReference>
<organism evidence="1 2">
    <name type="scientific">Tannerella forsythia</name>
    <name type="common">Bacteroides forsythus</name>
    <dbReference type="NCBI Taxonomy" id="28112"/>
    <lineage>
        <taxon>Bacteria</taxon>
        <taxon>Pseudomonadati</taxon>
        <taxon>Bacteroidota</taxon>
        <taxon>Bacteroidia</taxon>
        <taxon>Bacteroidales</taxon>
        <taxon>Tannerellaceae</taxon>
        <taxon>Tannerella</taxon>
    </lineage>
</organism>
<dbReference type="Proteomes" id="UP000278609">
    <property type="component" value="Unassembled WGS sequence"/>
</dbReference>
<gene>
    <name evidence="1" type="ORF">EII40_03230</name>
</gene>
<evidence type="ECO:0000313" key="2">
    <source>
        <dbReference type="Proteomes" id="UP000278609"/>
    </source>
</evidence>
<accession>A0A3P1XVE1</accession>